<feature type="repeat" description="ANK" evidence="2">
    <location>
        <begin position="833"/>
        <end position="865"/>
    </location>
</feature>
<dbReference type="OMA" id="ECEPDGR"/>
<dbReference type="PROSITE" id="PS50088">
    <property type="entry name" value="ANK_REPEAT"/>
    <property type="match status" value="5"/>
</dbReference>
<dbReference type="Pfam" id="PF22939">
    <property type="entry name" value="WHD_GPIID"/>
    <property type="match status" value="1"/>
</dbReference>
<dbReference type="InterPro" id="IPR054471">
    <property type="entry name" value="GPIID_WHD"/>
</dbReference>
<dbReference type="AlphaFoldDB" id="W3XMP4"/>
<dbReference type="HOGENOM" id="CLU_000288_34_14_1"/>
<dbReference type="InterPro" id="IPR036770">
    <property type="entry name" value="Ankyrin_rpt-contain_sf"/>
</dbReference>
<evidence type="ECO:0000259" key="3">
    <source>
        <dbReference type="Pfam" id="PF06985"/>
    </source>
</evidence>
<dbReference type="InParanoid" id="W3XMP4"/>
<proteinExistence type="predicted"/>
<dbReference type="PANTHER" id="PTHR10622">
    <property type="entry name" value="HET DOMAIN-CONTAINING PROTEIN"/>
    <property type="match status" value="1"/>
</dbReference>
<dbReference type="InterPro" id="IPR010730">
    <property type="entry name" value="HET"/>
</dbReference>
<dbReference type="Pfam" id="PF06985">
    <property type="entry name" value="HET"/>
    <property type="match status" value="1"/>
</dbReference>
<dbReference type="OrthoDB" id="194358at2759"/>
<feature type="repeat" description="ANK" evidence="2">
    <location>
        <begin position="932"/>
        <end position="964"/>
    </location>
</feature>
<dbReference type="STRING" id="1229662.W3XMP4"/>
<feature type="domain" description="GPI inositol-deacylase winged helix" evidence="4">
    <location>
        <begin position="551"/>
        <end position="639"/>
    </location>
</feature>
<dbReference type="Pfam" id="PF00023">
    <property type="entry name" value="Ank"/>
    <property type="match status" value="1"/>
</dbReference>
<dbReference type="SMART" id="SM00248">
    <property type="entry name" value="ANK"/>
    <property type="match status" value="7"/>
</dbReference>
<dbReference type="SUPFAM" id="SSF52540">
    <property type="entry name" value="P-loop containing nucleoside triphosphate hydrolases"/>
    <property type="match status" value="1"/>
</dbReference>
<feature type="domain" description="Nephrocystin 3-like N-terminal" evidence="5">
    <location>
        <begin position="276"/>
        <end position="442"/>
    </location>
</feature>
<protein>
    <submittedName>
        <fullName evidence="6">Uncharacterized protein</fullName>
    </submittedName>
</protein>
<evidence type="ECO:0000259" key="4">
    <source>
        <dbReference type="Pfam" id="PF22939"/>
    </source>
</evidence>
<keyword evidence="2" id="KW-0040">ANK repeat</keyword>
<dbReference type="Proteomes" id="UP000030651">
    <property type="component" value="Unassembled WGS sequence"/>
</dbReference>
<feature type="repeat" description="ANK" evidence="2">
    <location>
        <begin position="866"/>
        <end position="898"/>
    </location>
</feature>
<gene>
    <name evidence="6" type="ORF">PFICI_01141</name>
</gene>
<dbReference type="eggNOG" id="KOG4177">
    <property type="taxonomic scope" value="Eukaryota"/>
</dbReference>
<evidence type="ECO:0000313" key="6">
    <source>
        <dbReference type="EMBL" id="ETS87313.1"/>
    </source>
</evidence>
<evidence type="ECO:0000313" key="7">
    <source>
        <dbReference type="Proteomes" id="UP000030651"/>
    </source>
</evidence>
<feature type="domain" description="Heterokaryon incompatibility" evidence="3">
    <location>
        <begin position="26"/>
        <end position="114"/>
    </location>
</feature>
<dbReference type="InterPro" id="IPR002110">
    <property type="entry name" value="Ankyrin_rpt"/>
</dbReference>
<dbReference type="Gene3D" id="1.25.40.20">
    <property type="entry name" value="Ankyrin repeat-containing domain"/>
    <property type="match status" value="2"/>
</dbReference>
<keyword evidence="1" id="KW-0677">Repeat</keyword>
<keyword evidence="7" id="KW-1185">Reference proteome</keyword>
<dbReference type="GeneID" id="19266154"/>
<dbReference type="KEGG" id="pfy:PFICI_01141"/>
<sequence>MRLLQCDDTGRFTLTPDLASDHGLPYAILSHTWGPDEVIFTDITGTQIDWQQKSGFDKIKFCAEQARRDGLQYFWVDTCCIDKSDSIELQTAINSMFRWYRDAKRCYVYLADVSVPSISGAEQSTLQWEAAFRTSRWYTRGWTLQELLAPERVDFFSKEGARLGDKRSLEQEIHDITKIPIPALRRAVPFDQFNVDERMKWAESRRTTHEEDLAYCLLGIFGVFMPLNYGEGRNNAFIRLKKEIGDNPERQEWLQKLYVCPYQERKDRNPPRVESTCKWFTDHSLFQKWQMSSTAQLLWVSADPGCGKSVLAKYLIDDVLASTILRTTCFFFFKDDYEDQRSSTTAMCSLLHQIFHHHPIAFSTEVLEKFKEKGSALLQSFSDLWDILISATSGHKREFIFIFDALDECETSGQIQLINAISEFSSRATTRSPVLKFLLLSRPYIDIARRFLHLNHDLPTIHLAGENEEEATQISHEIDMVIRSRVAVMGRTLGLDQEKQAVLVGELVRVPNRTYLWTHLIFDEIQSSILLTPNRIRSIVRNIPRSVSEAYDKMLSKSRDIRLARKLLHIVVTASRPLTLKEMSLALAMRPHHQSITDADPVPEGQFRDDLRQLCGLFLIVVDSRIYLLHQTAREFLVLPSTRSLSPLQSTTALQWEFSFHPQKSHRILAEICVQRLSFADLNGFPLGGVMDLDDYLATRTLSEYAVRHWANHFGKTKWEDDYQTVEKVILYCHPDSPGSAWCSIYPRITRVDAPYDFTPLLLASYFGLSSVLERLSKKAFKYINFRDEDYGRSAISWAAMNGHDAIVERLLDRSLAQRLLGRRACLNTKDHYGNTPLALACRNGHELVVQHLLKASAHINTENLSRETPLYMACGRGYNTIVQQLLQAGADIDIRNRWEETPLGRACGRGYDTIVKQLLQAGADIDIRNQWGETPLGRACERGYDRVVQQLLQAGADVNMKHWNEDMPENSSGWDWRLHRTPLEIAEGRGHTTIVQQLLQAGADVSTRDE</sequence>
<evidence type="ECO:0000259" key="5">
    <source>
        <dbReference type="Pfam" id="PF24883"/>
    </source>
</evidence>
<dbReference type="Gene3D" id="3.40.50.300">
    <property type="entry name" value="P-loop containing nucleotide triphosphate hydrolases"/>
    <property type="match status" value="1"/>
</dbReference>
<accession>W3XMP4</accession>
<reference evidence="7" key="1">
    <citation type="journal article" date="2015" name="BMC Genomics">
        <title>Genomic and transcriptomic analysis of the endophytic fungus Pestalotiopsis fici reveals its lifestyle and high potential for synthesis of natural products.</title>
        <authorList>
            <person name="Wang X."/>
            <person name="Zhang X."/>
            <person name="Liu L."/>
            <person name="Xiang M."/>
            <person name="Wang W."/>
            <person name="Sun X."/>
            <person name="Che Y."/>
            <person name="Guo L."/>
            <person name="Liu G."/>
            <person name="Guo L."/>
            <person name="Wang C."/>
            <person name="Yin W.B."/>
            <person name="Stadler M."/>
            <person name="Zhang X."/>
            <person name="Liu X."/>
        </authorList>
    </citation>
    <scope>NUCLEOTIDE SEQUENCE [LARGE SCALE GENOMIC DNA]</scope>
    <source>
        <strain evidence="7">W106-1 / CGMCC3.15140</strain>
    </source>
</reference>
<dbReference type="Pfam" id="PF24883">
    <property type="entry name" value="NPHP3_N"/>
    <property type="match status" value="1"/>
</dbReference>
<feature type="repeat" description="ANK" evidence="2">
    <location>
        <begin position="899"/>
        <end position="931"/>
    </location>
</feature>
<name>W3XMP4_PESFW</name>
<evidence type="ECO:0000256" key="1">
    <source>
        <dbReference type="ARBA" id="ARBA00022737"/>
    </source>
</evidence>
<dbReference type="InterPro" id="IPR056884">
    <property type="entry name" value="NPHP3-like_N"/>
</dbReference>
<dbReference type="InterPro" id="IPR027417">
    <property type="entry name" value="P-loop_NTPase"/>
</dbReference>
<organism evidence="6 7">
    <name type="scientific">Pestalotiopsis fici (strain W106-1 / CGMCC3.15140)</name>
    <dbReference type="NCBI Taxonomy" id="1229662"/>
    <lineage>
        <taxon>Eukaryota</taxon>
        <taxon>Fungi</taxon>
        <taxon>Dikarya</taxon>
        <taxon>Ascomycota</taxon>
        <taxon>Pezizomycotina</taxon>
        <taxon>Sordariomycetes</taxon>
        <taxon>Xylariomycetidae</taxon>
        <taxon>Amphisphaeriales</taxon>
        <taxon>Sporocadaceae</taxon>
        <taxon>Pestalotiopsis</taxon>
    </lineage>
</organism>
<dbReference type="PRINTS" id="PR01415">
    <property type="entry name" value="ANKYRIN"/>
</dbReference>
<dbReference type="EMBL" id="KI912109">
    <property type="protein sequence ID" value="ETS87313.1"/>
    <property type="molecule type" value="Genomic_DNA"/>
</dbReference>
<dbReference type="SUPFAM" id="SSF48403">
    <property type="entry name" value="Ankyrin repeat"/>
    <property type="match status" value="1"/>
</dbReference>
<dbReference type="Pfam" id="PF12796">
    <property type="entry name" value="Ank_2"/>
    <property type="match status" value="2"/>
</dbReference>
<evidence type="ECO:0000256" key="2">
    <source>
        <dbReference type="PROSITE-ProRule" id="PRU00023"/>
    </source>
</evidence>
<dbReference type="RefSeq" id="XP_007827913.1">
    <property type="nucleotide sequence ID" value="XM_007829722.1"/>
</dbReference>
<feature type="repeat" description="ANK" evidence="2">
    <location>
        <begin position="979"/>
        <end position="1011"/>
    </location>
</feature>
<dbReference type="PROSITE" id="PS50297">
    <property type="entry name" value="ANK_REP_REGION"/>
    <property type="match status" value="5"/>
</dbReference>
<dbReference type="PANTHER" id="PTHR10622:SF10">
    <property type="entry name" value="HET DOMAIN-CONTAINING PROTEIN"/>
    <property type="match status" value="1"/>
</dbReference>